<dbReference type="OrthoDB" id="3535998at2759"/>
<reference evidence="2 3" key="1">
    <citation type="journal article" date="2016" name="Genome Biol. Evol.">
        <title>Draft genome sequence of an aflatoxigenic Aspergillus species, A. bombycis.</title>
        <authorList>
            <person name="Moore G.G."/>
            <person name="Mack B.M."/>
            <person name="Beltz S.B."/>
            <person name="Gilbert M.K."/>
        </authorList>
    </citation>
    <scope>NUCLEOTIDE SEQUENCE [LARGE SCALE GENOMIC DNA]</scope>
    <source>
        <strain evidence="3">NRRL 26010</strain>
    </source>
</reference>
<proteinExistence type="predicted"/>
<dbReference type="SUPFAM" id="SSF57959">
    <property type="entry name" value="Leucine zipper domain"/>
    <property type="match status" value="1"/>
</dbReference>
<accession>A0A1F7ZW54</accession>
<feature type="compositionally biased region" description="Basic and acidic residues" evidence="1">
    <location>
        <begin position="28"/>
        <end position="41"/>
    </location>
</feature>
<evidence type="ECO:0000313" key="2">
    <source>
        <dbReference type="EMBL" id="OGM43680.1"/>
    </source>
</evidence>
<dbReference type="GO" id="GO:0003700">
    <property type="term" value="F:DNA-binding transcription factor activity"/>
    <property type="evidence" value="ECO:0007669"/>
    <property type="project" value="InterPro"/>
</dbReference>
<name>A0A1F7ZW54_9EURO</name>
<comment type="caution">
    <text evidence="2">The sequence shown here is derived from an EMBL/GenBank/DDBJ whole genome shotgun (WGS) entry which is preliminary data.</text>
</comment>
<dbReference type="FunFam" id="1.20.5.170:FF:000093">
    <property type="entry name" value="BZIP transcription factor (Eurofung)"/>
    <property type="match status" value="1"/>
</dbReference>
<dbReference type="RefSeq" id="XP_022387397.1">
    <property type="nucleotide sequence ID" value="XM_022535946.1"/>
</dbReference>
<evidence type="ECO:0000256" key="1">
    <source>
        <dbReference type="SAM" id="MobiDB-lite"/>
    </source>
</evidence>
<dbReference type="PANTHER" id="PTHR37012:SF2">
    <property type="entry name" value="BZIP DOMAIN-CONTAINING PROTEIN-RELATED"/>
    <property type="match status" value="1"/>
</dbReference>
<dbReference type="Proteomes" id="UP000179179">
    <property type="component" value="Unassembled WGS sequence"/>
</dbReference>
<dbReference type="AlphaFoldDB" id="A0A1F7ZW54"/>
<dbReference type="Gene3D" id="1.20.5.170">
    <property type="match status" value="1"/>
</dbReference>
<dbReference type="GeneID" id="34452207"/>
<protein>
    <recommendedName>
        <fullName evidence="4">BZIP transcription factor</fullName>
    </recommendedName>
</protein>
<dbReference type="EMBL" id="LYCR01000066">
    <property type="protein sequence ID" value="OGM43680.1"/>
    <property type="molecule type" value="Genomic_DNA"/>
</dbReference>
<organism evidence="2 3">
    <name type="scientific">Aspergillus bombycis</name>
    <dbReference type="NCBI Taxonomy" id="109264"/>
    <lineage>
        <taxon>Eukaryota</taxon>
        <taxon>Fungi</taxon>
        <taxon>Dikarya</taxon>
        <taxon>Ascomycota</taxon>
        <taxon>Pezizomycotina</taxon>
        <taxon>Eurotiomycetes</taxon>
        <taxon>Eurotiomycetidae</taxon>
        <taxon>Eurotiales</taxon>
        <taxon>Aspergillaceae</taxon>
        <taxon>Aspergillus</taxon>
    </lineage>
</organism>
<keyword evidence="3" id="KW-1185">Reference proteome</keyword>
<feature type="region of interest" description="Disordered" evidence="1">
    <location>
        <begin position="1"/>
        <end position="41"/>
    </location>
</feature>
<dbReference type="CDD" id="cd14688">
    <property type="entry name" value="bZIP_YAP"/>
    <property type="match status" value="1"/>
</dbReference>
<dbReference type="InterPro" id="IPR046347">
    <property type="entry name" value="bZIP_sf"/>
</dbReference>
<evidence type="ECO:0008006" key="4">
    <source>
        <dbReference type="Google" id="ProtNLM"/>
    </source>
</evidence>
<sequence length="335" mass="37130">MASNPDPQPKKRESRAGTRKVTSLSAEQLERKRANDREAQRTIRQRTKEHIERLEHQVAELKSKGEQYDHVVRRNTALENEIRALKQQLALARSGQAYSSPAEGSYNTPSGPVLPSQFPEPLSVNPVSRTPSALSASSQVSVVPDWQQYGSTGSPSICESSDADYSNRVEPFIFEGQLQTSNPMPVAAPQASFNTPSGHPAESSFHSYSHLYPGGVPNQVRRGEHPHNPQHNGNFVGTQLFTPRNSINKSRNSPQETITVMTGLVDSDSAGKWSLKVAFLHCGLNVDAQIQYRCPLRDGNIRAIQARSKYSTIYTNPIRPWDINAYAGLTHPLPW</sequence>
<evidence type="ECO:0000313" key="3">
    <source>
        <dbReference type="Proteomes" id="UP000179179"/>
    </source>
</evidence>
<gene>
    <name evidence="2" type="ORF">ABOM_008817</name>
</gene>
<dbReference type="PANTHER" id="PTHR37012">
    <property type="entry name" value="B-ZIP TRANSCRIPTION FACTOR (EUROFUNG)-RELATED"/>
    <property type="match status" value="1"/>
</dbReference>